<feature type="compositionally biased region" description="Basic and acidic residues" evidence="2">
    <location>
        <begin position="15"/>
        <end position="28"/>
    </location>
</feature>
<dbReference type="SMART" id="SM00717">
    <property type="entry name" value="SANT"/>
    <property type="match status" value="2"/>
</dbReference>
<gene>
    <name evidence="4" type="ORF">BO94DRAFT_548591</name>
</gene>
<feature type="domain" description="Myb-like" evidence="3">
    <location>
        <begin position="513"/>
        <end position="565"/>
    </location>
</feature>
<feature type="region of interest" description="Disordered" evidence="2">
    <location>
        <begin position="467"/>
        <end position="518"/>
    </location>
</feature>
<dbReference type="InterPro" id="IPR009057">
    <property type="entry name" value="Homeodomain-like_sf"/>
</dbReference>
<dbReference type="RefSeq" id="XP_025465060.1">
    <property type="nucleotide sequence ID" value="XM_025613408.1"/>
</dbReference>
<accession>A0A317W2S3</accession>
<feature type="region of interest" description="Disordered" evidence="2">
    <location>
        <begin position="265"/>
        <end position="326"/>
    </location>
</feature>
<protein>
    <recommendedName>
        <fullName evidence="3">Myb-like domain-containing protein</fullName>
    </recommendedName>
</protein>
<evidence type="ECO:0000256" key="2">
    <source>
        <dbReference type="SAM" id="MobiDB-lite"/>
    </source>
</evidence>
<comment type="caution">
    <text evidence="4">The sequence shown here is derived from an EMBL/GenBank/DDBJ whole genome shotgun (WGS) entry which is preliminary data.</text>
</comment>
<feature type="compositionally biased region" description="Low complexity" evidence="2">
    <location>
        <begin position="646"/>
        <end position="666"/>
    </location>
</feature>
<dbReference type="OrthoDB" id="608866at2759"/>
<dbReference type="InterPro" id="IPR001005">
    <property type="entry name" value="SANT/Myb"/>
</dbReference>
<evidence type="ECO:0000313" key="4">
    <source>
        <dbReference type="EMBL" id="PWY79488.1"/>
    </source>
</evidence>
<dbReference type="PANTHER" id="PTHR46734:SF1">
    <property type="entry name" value="TELOMERIC REPEAT-BINDING FACTOR 1"/>
    <property type="match status" value="1"/>
</dbReference>
<dbReference type="Proteomes" id="UP000246702">
    <property type="component" value="Unassembled WGS sequence"/>
</dbReference>
<evidence type="ECO:0000259" key="3">
    <source>
        <dbReference type="PROSITE" id="PS50090"/>
    </source>
</evidence>
<dbReference type="PROSITE" id="PS50090">
    <property type="entry name" value="MYB_LIKE"/>
    <property type="match status" value="1"/>
</dbReference>
<feature type="region of interest" description="Disordered" evidence="2">
    <location>
        <begin position="593"/>
        <end position="683"/>
    </location>
</feature>
<name>A0A317W2S3_9EURO</name>
<organism evidence="4 5">
    <name type="scientific">Aspergillus sclerotioniger CBS 115572</name>
    <dbReference type="NCBI Taxonomy" id="1450535"/>
    <lineage>
        <taxon>Eukaryota</taxon>
        <taxon>Fungi</taxon>
        <taxon>Dikarya</taxon>
        <taxon>Ascomycota</taxon>
        <taxon>Pezizomycotina</taxon>
        <taxon>Eurotiomycetes</taxon>
        <taxon>Eurotiomycetidae</taxon>
        <taxon>Eurotiales</taxon>
        <taxon>Aspergillaceae</taxon>
        <taxon>Aspergillus</taxon>
        <taxon>Aspergillus subgen. Circumdati</taxon>
    </lineage>
</organism>
<dbReference type="STRING" id="1450535.A0A317W2S3"/>
<sequence>MRDIRHRQTNQIVSDHDWLGGRMDQRDAEESEQEVDVGELVGEGKGGGRDGVGFVGVEGDLGEDEVLGVEMGVEGSGEAGLLGWLARWELKGLGMGRGETYREMGSRMPKISLEGRGCWWRDEDGDGQMEMELGRADYCIGLGKTHEKSADSAAQPSAHFSAGLPLAFRWPPPSITTSLLHYYLSSINNNNCENGTLPRGIPFMLHGVLYPPVIHSRMGCPPNGFPPIMDSNASFTRSFDESVIRELPQLQTLRIAPLRQPVSRLRGIPSPLEPNASRVRDAPSNTNNASILPVRNDSGLSGAPDGVISRPKKTEPSVDSLLSLDPPPPRPILPAFVNLRALERFSYSFDDDSLHFRKRRRLGVQTETFSEHLQLPIPQAHKEQRPPPFGPFAILNGLNEPPPNAALLPPIEPGSITQLLTKPSRASAVVEPALFTANAVADSQIMERREGRIEEILDSPIDRTADGEITSGLLDEVTAVEPTRSDKTDTETDPRDASAEENAEPLSPKTRGRSRKNLRKWTEEETTALLRGVVKCGIGNWTAILAQPELKFNKRSASNLKDRFRVCCPWAYRAADPNEATKQLHDTLANALSRAETEGSDGQAGKIHLPYPRPAESHGSGSAVILNESSGSKEADPKGTKATKNSSLSKTTPTLSSRSTSTLASLGIPEPHFTMKSRRRSRRPFTVVEDEALLKGYAVHGFQWTLIQQDKRLNLSHRRATDLRDRFRTKFPHAYRDGGSVSGRTLHGKSLKEGKERVPGNEPGPPARPRPGAHARGPIDPALAPPAPPQGLHESSSSAGPGVFPFPLDENGSGEASWADNTLAPMMWDELA</sequence>
<evidence type="ECO:0000313" key="5">
    <source>
        <dbReference type="Proteomes" id="UP000246702"/>
    </source>
</evidence>
<reference evidence="4 5" key="1">
    <citation type="submission" date="2016-12" db="EMBL/GenBank/DDBJ databases">
        <title>The genomes of Aspergillus section Nigri reveals drivers in fungal speciation.</title>
        <authorList>
            <consortium name="DOE Joint Genome Institute"/>
            <person name="Vesth T.C."/>
            <person name="Nybo J."/>
            <person name="Theobald S."/>
            <person name="Brandl J."/>
            <person name="Frisvad J.C."/>
            <person name="Nielsen K.F."/>
            <person name="Lyhne E.K."/>
            <person name="Kogle M.E."/>
            <person name="Kuo A."/>
            <person name="Riley R."/>
            <person name="Clum A."/>
            <person name="Nolan M."/>
            <person name="Lipzen A."/>
            <person name="Salamov A."/>
            <person name="Henrissat B."/>
            <person name="Wiebenga A."/>
            <person name="De Vries R.P."/>
            <person name="Grigoriev I.V."/>
            <person name="Mortensen U.H."/>
            <person name="Andersen M.R."/>
            <person name="Baker S.E."/>
        </authorList>
    </citation>
    <scope>NUCLEOTIDE SEQUENCE [LARGE SCALE GENOMIC DNA]</scope>
    <source>
        <strain evidence="4 5">CBS 115572</strain>
    </source>
</reference>
<dbReference type="SUPFAM" id="SSF46689">
    <property type="entry name" value="Homeodomain-like"/>
    <property type="match status" value="2"/>
</dbReference>
<dbReference type="GeneID" id="37115551"/>
<keyword evidence="5" id="KW-1185">Reference proteome</keyword>
<proteinExistence type="predicted"/>
<dbReference type="InterPro" id="IPR052450">
    <property type="entry name" value="TRBD-Containing_Protein"/>
</dbReference>
<feature type="compositionally biased region" description="Basic and acidic residues" evidence="2">
    <location>
        <begin position="483"/>
        <end position="498"/>
    </location>
</feature>
<feature type="compositionally biased region" description="Basic and acidic residues" evidence="2">
    <location>
        <begin position="750"/>
        <end position="759"/>
    </location>
</feature>
<dbReference type="Gene3D" id="1.10.246.220">
    <property type="match status" value="2"/>
</dbReference>
<feature type="region of interest" description="Disordered" evidence="2">
    <location>
        <begin position="15"/>
        <end position="35"/>
    </location>
</feature>
<dbReference type="Pfam" id="PF13921">
    <property type="entry name" value="Myb_DNA-bind_6"/>
    <property type="match status" value="1"/>
</dbReference>
<feature type="compositionally biased region" description="Low complexity" evidence="2">
    <location>
        <begin position="770"/>
        <end position="782"/>
    </location>
</feature>
<dbReference type="EMBL" id="MSFK01000023">
    <property type="protein sequence ID" value="PWY79488.1"/>
    <property type="molecule type" value="Genomic_DNA"/>
</dbReference>
<dbReference type="PANTHER" id="PTHR46734">
    <property type="entry name" value="TELOMERIC REPEAT-BINDING FACTOR 1 TERF1"/>
    <property type="match status" value="1"/>
</dbReference>
<dbReference type="CDD" id="cd11660">
    <property type="entry name" value="SANT_TRF"/>
    <property type="match status" value="2"/>
</dbReference>
<dbReference type="AlphaFoldDB" id="A0A317W2S3"/>
<feature type="region of interest" description="Disordered" evidence="2">
    <location>
        <begin position="733"/>
        <end position="832"/>
    </location>
</feature>
<evidence type="ECO:0000256" key="1">
    <source>
        <dbReference type="ARBA" id="ARBA00023242"/>
    </source>
</evidence>
<keyword evidence="1" id="KW-0539">Nucleus</keyword>